<dbReference type="InterPro" id="IPR040198">
    <property type="entry name" value="Fido_containing"/>
</dbReference>
<protein>
    <recommendedName>
        <fullName evidence="1">Fido domain-containing protein</fullName>
    </recommendedName>
</protein>
<name>A0ABX1TIG7_9PROT</name>
<sequence length="286" mass="33007">MSRILWRWEEQDLGFRFRSGVGKGAQEYYQARRQGEFYIVPASQRKLDPNRIDVLSNRVVRPSSPIVVANPWHHYDDDWDWVVTEDGICLNWAGCLEKDELDRREDEGVQRALELVAELVQRPSPVPIDVRLIQQVHVELMGAIYPFAGQWRTVSLHKGDGPTRWPLPPGGIQPLIDVLARDVLSRSPLLSEDDGEVFEYASEVMCEFLALHPFREGNGRTAFIVCNLILMQNNMLPLTTYERHTDDRRYIQACEAGRLGKQYGPLAKLLTEWEDRAADQWRSVHE</sequence>
<comment type="caution">
    <text evidence="2">The sequence shown here is derived from an EMBL/GenBank/DDBJ whole genome shotgun (WGS) entry which is preliminary data.</text>
</comment>
<gene>
    <name evidence="2" type="ORF">E4Q08_23645</name>
</gene>
<dbReference type="RefSeq" id="WP_169072215.1">
    <property type="nucleotide sequence ID" value="NZ_SPMX01000145.1"/>
</dbReference>
<accession>A0ABX1TIG7</accession>
<evidence type="ECO:0000259" key="1">
    <source>
        <dbReference type="PROSITE" id="PS51459"/>
    </source>
</evidence>
<dbReference type="Gene3D" id="1.10.3290.10">
    <property type="entry name" value="Fido-like domain"/>
    <property type="match status" value="1"/>
</dbReference>
<dbReference type="InterPro" id="IPR036597">
    <property type="entry name" value="Fido-like_dom_sf"/>
</dbReference>
<feature type="domain" description="Fido" evidence="1">
    <location>
        <begin position="128"/>
        <end position="272"/>
    </location>
</feature>
<keyword evidence="3" id="KW-1185">Reference proteome</keyword>
<dbReference type="Proteomes" id="UP000886469">
    <property type="component" value="Unassembled WGS sequence"/>
</dbReference>
<evidence type="ECO:0000313" key="3">
    <source>
        <dbReference type="Proteomes" id="UP000886469"/>
    </source>
</evidence>
<dbReference type="PANTHER" id="PTHR13504:SF39">
    <property type="entry name" value="CELL FILAMENTATION PROTEIN"/>
    <property type="match status" value="1"/>
</dbReference>
<proteinExistence type="predicted"/>
<reference evidence="2" key="1">
    <citation type="submission" date="2019-03" db="EMBL/GenBank/DDBJ databases">
        <title>Metabolic reconstructions from genomes of highly enriched 'Candidatus Accumulibacter' and 'Candidatus Competibacter' bioreactor populations.</title>
        <authorList>
            <person name="Annavajhala M.K."/>
            <person name="Welles L."/>
            <person name="Abbas B."/>
            <person name="Sorokin D."/>
            <person name="Park H."/>
            <person name="Van Loosdrecht M."/>
            <person name="Chandran K."/>
        </authorList>
    </citation>
    <scope>NUCLEOTIDE SEQUENCE</scope>
    <source>
        <strain evidence="2">SBR_L</strain>
    </source>
</reference>
<organism evidence="2 3">
    <name type="scientific">Candidatus Accumulibacter contiguus</name>
    <dbReference type="NCBI Taxonomy" id="2954381"/>
    <lineage>
        <taxon>Bacteria</taxon>
        <taxon>Pseudomonadati</taxon>
        <taxon>Pseudomonadota</taxon>
        <taxon>Betaproteobacteria</taxon>
        <taxon>Candidatus Accumulibacter</taxon>
    </lineage>
</organism>
<dbReference type="SUPFAM" id="SSF140931">
    <property type="entry name" value="Fic-like"/>
    <property type="match status" value="1"/>
</dbReference>
<dbReference type="PANTHER" id="PTHR13504">
    <property type="entry name" value="FIDO DOMAIN-CONTAINING PROTEIN DDB_G0283145"/>
    <property type="match status" value="1"/>
</dbReference>
<dbReference type="Pfam" id="PF02661">
    <property type="entry name" value="Fic"/>
    <property type="match status" value="1"/>
</dbReference>
<dbReference type="PROSITE" id="PS51459">
    <property type="entry name" value="FIDO"/>
    <property type="match status" value="1"/>
</dbReference>
<dbReference type="InterPro" id="IPR003812">
    <property type="entry name" value="Fido"/>
</dbReference>
<evidence type="ECO:0000313" key="2">
    <source>
        <dbReference type="EMBL" id="NMQ08007.1"/>
    </source>
</evidence>
<dbReference type="EMBL" id="SPMX01000145">
    <property type="protein sequence ID" value="NMQ08007.1"/>
    <property type="molecule type" value="Genomic_DNA"/>
</dbReference>